<name>A0A1U9SRF5_ECOLX</name>
<dbReference type="AlphaFoldDB" id="A0A1U9SRF5"/>
<protein>
    <submittedName>
        <fullName evidence="1 2">transcriptional repressor PifC</fullName>
    </submittedName>
</protein>
<dbReference type="SUPFAM" id="SSF47598">
    <property type="entry name" value="Ribbon-helix-helix"/>
    <property type="match status" value="1"/>
</dbReference>
<accession>A0A1U9SRF5</accession>
<dbReference type="EMBL" id="UWXJ01000002">
    <property type="protein sequence ID" value="VCZ28269.1"/>
    <property type="molecule type" value="Genomic_DNA"/>
</dbReference>
<reference evidence="1" key="2">
    <citation type="submission" date="2024-02" db="EMBL/GenBank/DDBJ databases">
        <authorList>
            <consortium name="Clinical and Environmental Microbiology Branch: Whole genome sequencing antimicrobial resistance pathogens in the healthcare setting"/>
        </authorList>
    </citation>
    <scope>NUCLEOTIDE SEQUENCE</scope>
    <source>
        <strain evidence="1">2023QG-00028</strain>
    </source>
</reference>
<evidence type="ECO:0000313" key="1">
    <source>
        <dbReference type="EMBL" id="EMM9724735.1"/>
    </source>
</evidence>
<evidence type="ECO:0000313" key="4">
    <source>
        <dbReference type="Proteomes" id="UP000281521"/>
    </source>
</evidence>
<dbReference type="EMBL" id="ABKSHZ030000026">
    <property type="protein sequence ID" value="EMM9724735.1"/>
    <property type="molecule type" value="Genomic_DNA"/>
</dbReference>
<dbReference type="GO" id="GO:0006355">
    <property type="term" value="P:regulation of DNA-templated transcription"/>
    <property type="evidence" value="ECO:0007669"/>
    <property type="project" value="InterPro"/>
</dbReference>
<proteinExistence type="predicted"/>
<dbReference type="EMBL" id="UWXJ01000002">
    <property type="protein sequence ID" value="VCZ27866.1"/>
    <property type="molecule type" value="Genomic_DNA"/>
</dbReference>
<evidence type="ECO:0000313" key="2">
    <source>
        <dbReference type="EMBL" id="VCZ27866.1"/>
    </source>
</evidence>
<dbReference type="Proteomes" id="UP000281521">
    <property type="component" value="Unassembled WGS sequence"/>
</dbReference>
<organism evidence="2 4">
    <name type="scientific">Escherichia coli</name>
    <dbReference type="NCBI Taxonomy" id="562"/>
    <lineage>
        <taxon>Bacteria</taxon>
        <taxon>Pseudomonadati</taxon>
        <taxon>Pseudomonadota</taxon>
        <taxon>Gammaproteobacteria</taxon>
        <taxon>Enterobacterales</taxon>
        <taxon>Enterobacteriaceae</taxon>
        <taxon>Escherichia</taxon>
    </lineage>
</organism>
<reference evidence="2 4" key="1">
    <citation type="submission" date="2018-10" db="EMBL/GenBank/DDBJ databases">
        <authorList>
            <person name="Noll B N."/>
        </authorList>
    </citation>
    <scope>NUCLEOTIDE SEQUENCE [LARGE SCALE GENOMIC DNA]</scope>
    <source>
        <strain evidence="2">Ecoli022</strain>
    </source>
</reference>
<sequence>MLSQLTLRFHKKLIEALKIRAGHENTSVNALAARFLDDGLKTAAAGDGYFQLVADPEATVR</sequence>
<evidence type="ECO:0000313" key="3">
    <source>
        <dbReference type="EMBL" id="VCZ28269.1"/>
    </source>
</evidence>
<gene>
    <name evidence="2" type="primary">pifC_3</name>
    <name evidence="3" type="synonym">pifC_5</name>
    <name evidence="2" type="ORF">BANRA_05297</name>
    <name evidence="3" type="ORF">BANRA_05451</name>
    <name evidence="1" type="ORF">PWL68_004956</name>
</gene>
<dbReference type="InterPro" id="IPR010985">
    <property type="entry name" value="Ribbon_hlx_hlx"/>
</dbReference>